<feature type="chain" id="PRO_5029900721" description="Serpin domain-containing protein" evidence="7">
    <location>
        <begin position="21"/>
        <end position="314"/>
    </location>
</feature>
<dbReference type="SUPFAM" id="SSF56574">
    <property type="entry name" value="Serpins"/>
    <property type="match status" value="1"/>
</dbReference>
<reference evidence="9" key="1">
    <citation type="submission" date="2025-08" db="UniProtKB">
        <authorList>
            <consortium name="Ensembl"/>
        </authorList>
    </citation>
    <scope>IDENTIFICATION</scope>
</reference>
<evidence type="ECO:0000256" key="2">
    <source>
        <dbReference type="ARBA" id="ARBA00022690"/>
    </source>
</evidence>
<evidence type="ECO:0000313" key="10">
    <source>
        <dbReference type="Proteomes" id="UP000594220"/>
    </source>
</evidence>
<evidence type="ECO:0000256" key="5">
    <source>
        <dbReference type="ARBA" id="ARBA00023180"/>
    </source>
</evidence>
<dbReference type="Pfam" id="PF00079">
    <property type="entry name" value="Serpin"/>
    <property type="match status" value="1"/>
</dbReference>
<dbReference type="Ensembl" id="ENSCPRT00005015161.1">
    <property type="protein sequence ID" value="ENSCPRP00005012884.1"/>
    <property type="gene ID" value="ENSCPRG00005009147.1"/>
</dbReference>
<name>A0A7M4EPF2_CROPO</name>
<keyword evidence="5" id="KW-0325">Glycoprotein</keyword>
<evidence type="ECO:0000256" key="4">
    <source>
        <dbReference type="ARBA" id="ARBA00022900"/>
    </source>
</evidence>
<dbReference type="InterPro" id="IPR023796">
    <property type="entry name" value="Serpin_dom"/>
</dbReference>
<dbReference type="FunFam" id="3.30.497.10:FF:000001">
    <property type="entry name" value="Serine protease inhibitor"/>
    <property type="match status" value="1"/>
</dbReference>
<dbReference type="Proteomes" id="UP000594220">
    <property type="component" value="Unplaced"/>
</dbReference>
<evidence type="ECO:0000259" key="8">
    <source>
        <dbReference type="SMART" id="SM00093"/>
    </source>
</evidence>
<dbReference type="InterPro" id="IPR042178">
    <property type="entry name" value="Serpin_sf_1"/>
</dbReference>
<dbReference type="Gene3D" id="3.30.497.10">
    <property type="entry name" value="Antithrombin, subunit I, domain 2"/>
    <property type="match status" value="1"/>
</dbReference>
<organism evidence="9 10">
    <name type="scientific">Crocodylus porosus</name>
    <name type="common">Saltwater crocodile</name>
    <name type="synonym">Estuarine crocodile</name>
    <dbReference type="NCBI Taxonomy" id="8502"/>
    <lineage>
        <taxon>Eukaryota</taxon>
        <taxon>Metazoa</taxon>
        <taxon>Chordata</taxon>
        <taxon>Craniata</taxon>
        <taxon>Vertebrata</taxon>
        <taxon>Euteleostomi</taxon>
        <taxon>Archelosauria</taxon>
        <taxon>Archosauria</taxon>
        <taxon>Crocodylia</taxon>
        <taxon>Longirostres</taxon>
        <taxon>Crocodylidae</taxon>
        <taxon>Crocodylus</taxon>
    </lineage>
</organism>
<feature type="signal peptide" evidence="7">
    <location>
        <begin position="1"/>
        <end position="20"/>
    </location>
</feature>
<dbReference type="GO" id="GO:0005615">
    <property type="term" value="C:extracellular space"/>
    <property type="evidence" value="ECO:0007669"/>
    <property type="project" value="InterPro"/>
</dbReference>
<dbReference type="GeneTree" id="ENSGT00940000160877"/>
<reference evidence="9" key="2">
    <citation type="submission" date="2025-09" db="UniProtKB">
        <authorList>
            <consortium name="Ensembl"/>
        </authorList>
    </citation>
    <scope>IDENTIFICATION</scope>
</reference>
<dbReference type="GO" id="GO:0004867">
    <property type="term" value="F:serine-type endopeptidase inhibitor activity"/>
    <property type="evidence" value="ECO:0007669"/>
    <property type="project" value="UniProtKB-KW"/>
</dbReference>
<evidence type="ECO:0000256" key="6">
    <source>
        <dbReference type="RuleBase" id="RU000411"/>
    </source>
</evidence>
<sequence length="314" mass="35686">MKSTLSLCLLFVGYCILCQEELNPPEEHFQAEGNVTGENMLCHKIAPSNADFAFRFYRQASSEAAGKNVFFSPLSISAAFAMLARGAKSATRNQILEALTFNLTEIEEQEIHDGFHHLIQLLNSPDSEVQLSMGNALFVDVHLNLLQKFVDDVKKFYDSKVFASNFEDPEHLAKAKKQINDYIMNKTQGKITNLVKDLNQDTLLVLVNYIFFKGKLPLLNSAKAPYLWPGLNGSRVWIKPAGHQLLISGLDDLLRFLPALCFYDIIFSMSLWLRRISGLNRWHNFYLPLRNIVKLLPFIIVEYSHILGWDAVST</sequence>
<dbReference type="SMART" id="SM00093">
    <property type="entry name" value="SERPIN"/>
    <property type="match status" value="1"/>
</dbReference>
<accession>A0A7M4EPF2</accession>
<evidence type="ECO:0000313" key="9">
    <source>
        <dbReference type="Ensembl" id="ENSCPRP00005012884.1"/>
    </source>
</evidence>
<feature type="domain" description="Serpin" evidence="8">
    <location>
        <begin position="54"/>
        <end position="305"/>
    </location>
</feature>
<evidence type="ECO:0000256" key="3">
    <source>
        <dbReference type="ARBA" id="ARBA00022729"/>
    </source>
</evidence>
<dbReference type="AlphaFoldDB" id="A0A7M4EPF2"/>
<keyword evidence="4" id="KW-0722">Serine protease inhibitor</keyword>
<protein>
    <recommendedName>
        <fullName evidence="8">Serpin domain-containing protein</fullName>
    </recommendedName>
</protein>
<dbReference type="OMA" id="MISHIYF"/>
<dbReference type="PANTHER" id="PTHR11461">
    <property type="entry name" value="SERINE PROTEASE INHIBITOR, SERPIN"/>
    <property type="match status" value="1"/>
</dbReference>
<keyword evidence="10" id="KW-1185">Reference proteome</keyword>
<keyword evidence="2" id="KW-0646">Protease inhibitor</keyword>
<dbReference type="PANTHER" id="PTHR11461:SF165">
    <property type="entry name" value="ALPHA-1-ANTITRYPSIN"/>
    <property type="match status" value="1"/>
</dbReference>
<evidence type="ECO:0000256" key="7">
    <source>
        <dbReference type="SAM" id="SignalP"/>
    </source>
</evidence>
<proteinExistence type="inferred from homology"/>
<dbReference type="InterPro" id="IPR000215">
    <property type="entry name" value="Serpin_fam"/>
</dbReference>
<keyword evidence="3 7" id="KW-0732">Signal</keyword>
<comment type="similarity">
    <text evidence="1 6">Belongs to the serpin family.</text>
</comment>
<evidence type="ECO:0000256" key="1">
    <source>
        <dbReference type="ARBA" id="ARBA00009500"/>
    </source>
</evidence>
<dbReference type="InterPro" id="IPR036186">
    <property type="entry name" value="Serpin_sf"/>
</dbReference>